<accession>A0A8S1KVC5</accession>
<evidence type="ECO:0000313" key="1">
    <source>
        <dbReference type="EMBL" id="CAD8059188.1"/>
    </source>
</evidence>
<dbReference type="EMBL" id="CAJJDN010000013">
    <property type="protein sequence ID" value="CAD8059188.1"/>
    <property type="molecule type" value="Genomic_DNA"/>
</dbReference>
<organism evidence="1 2">
    <name type="scientific">Paramecium sonneborni</name>
    <dbReference type="NCBI Taxonomy" id="65129"/>
    <lineage>
        <taxon>Eukaryota</taxon>
        <taxon>Sar</taxon>
        <taxon>Alveolata</taxon>
        <taxon>Ciliophora</taxon>
        <taxon>Intramacronucleata</taxon>
        <taxon>Oligohymenophorea</taxon>
        <taxon>Peniculida</taxon>
        <taxon>Parameciidae</taxon>
        <taxon>Paramecium</taxon>
    </lineage>
</organism>
<sequence>MVFIKFLKNIDQEKKPLFCLFAKVIEHQIVMVFSNTLYVFDNQTIIDYFIEYRKKFQNVYSLQDTCKSCYQLQGKFDADINVIIYNFLIEDQTADNKDIEIIKTGGKKISLSVKKVSQLNKPQKSSVLIVQHPLCINFYLLLNEQFKQILEMKFKDIIISFSITNEQQLIILNEKNELEIYELSLGILQSQSNLYKKIYLNVYNQIFIKLTCNYLHGQRNVYKVKQGDLHEFLKYHEIKDSQPTDLEQLDDRMSDIRNMKVHQLKKDCWVFAYKRFEHFVYSQNSIYKILDQMIITTMALSKFYYQKINHVEQEEYLVQYEILVTAGLDQDKEQNCDKAYIKIFQLLQSSQLKCTMLIPLLQIVDLKYEIEYLEFIGQYDLIIKDTKGQIGIIQFTVEEFGQVLLRDQD</sequence>
<gene>
    <name evidence="1" type="ORF">PSON_ATCC_30995.1.T0130098</name>
</gene>
<keyword evidence="2" id="KW-1185">Reference proteome</keyword>
<evidence type="ECO:0000313" key="2">
    <source>
        <dbReference type="Proteomes" id="UP000692954"/>
    </source>
</evidence>
<dbReference type="Proteomes" id="UP000692954">
    <property type="component" value="Unassembled WGS sequence"/>
</dbReference>
<name>A0A8S1KVC5_9CILI</name>
<protein>
    <submittedName>
        <fullName evidence="1">Uncharacterized protein</fullName>
    </submittedName>
</protein>
<comment type="caution">
    <text evidence="1">The sequence shown here is derived from an EMBL/GenBank/DDBJ whole genome shotgun (WGS) entry which is preliminary data.</text>
</comment>
<reference evidence="1" key="1">
    <citation type="submission" date="2021-01" db="EMBL/GenBank/DDBJ databases">
        <authorList>
            <consortium name="Genoscope - CEA"/>
            <person name="William W."/>
        </authorList>
    </citation>
    <scope>NUCLEOTIDE SEQUENCE</scope>
</reference>
<dbReference type="AlphaFoldDB" id="A0A8S1KVC5"/>
<proteinExistence type="predicted"/>
<dbReference type="OrthoDB" id="285740at2759"/>